<dbReference type="InterPro" id="IPR005801">
    <property type="entry name" value="ADC_synthase"/>
</dbReference>
<organism evidence="5 6">
    <name type="scientific">Zavarzinia compransoris</name>
    <dbReference type="NCBI Taxonomy" id="1264899"/>
    <lineage>
        <taxon>Bacteria</taxon>
        <taxon>Pseudomonadati</taxon>
        <taxon>Pseudomonadota</taxon>
        <taxon>Alphaproteobacteria</taxon>
        <taxon>Rhodospirillales</taxon>
        <taxon>Zavarziniaceae</taxon>
        <taxon>Zavarzinia</taxon>
    </lineage>
</organism>
<dbReference type="AlphaFoldDB" id="A0A317DWG3"/>
<dbReference type="PRINTS" id="PR00095">
    <property type="entry name" value="ANTSNTHASEI"/>
</dbReference>
<evidence type="ECO:0000256" key="2">
    <source>
        <dbReference type="ARBA" id="ARBA00022679"/>
    </source>
</evidence>
<dbReference type="PANTHER" id="PTHR11236:SF50">
    <property type="entry name" value="AMINODEOXYCHORISMATE SYNTHASE COMPONENT 1"/>
    <property type="match status" value="1"/>
</dbReference>
<reference evidence="6" key="1">
    <citation type="submission" date="2018-05" db="EMBL/GenBank/DDBJ databases">
        <title>Zavarzinia sp. HR-AS.</title>
        <authorList>
            <person name="Lee Y."/>
            <person name="Jeon C.O."/>
        </authorList>
    </citation>
    <scope>NUCLEOTIDE SEQUENCE [LARGE SCALE GENOMIC DNA]</scope>
    <source>
        <strain evidence="6">DSM 1231</strain>
    </source>
</reference>
<protein>
    <recommendedName>
        <fullName evidence="1">aminodeoxychorismate synthase</fullName>
        <ecNumber evidence="1">2.6.1.85</ecNumber>
    </recommendedName>
</protein>
<dbReference type="InterPro" id="IPR015890">
    <property type="entry name" value="Chorismate_C"/>
</dbReference>
<dbReference type="EMBL" id="QGLF01000005">
    <property type="protein sequence ID" value="PWR18684.1"/>
    <property type="molecule type" value="Genomic_DNA"/>
</dbReference>
<dbReference type="PANTHER" id="PTHR11236">
    <property type="entry name" value="AMINOBENZOATE/ANTHRANILATE SYNTHASE"/>
    <property type="match status" value="1"/>
</dbReference>
<evidence type="ECO:0000313" key="5">
    <source>
        <dbReference type="EMBL" id="PWR18684.1"/>
    </source>
</evidence>
<dbReference type="EC" id="2.6.1.85" evidence="1"/>
<dbReference type="InterPro" id="IPR006805">
    <property type="entry name" value="Anth_synth_I_N"/>
</dbReference>
<dbReference type="Gene3D" id="3.60.120.10">
    <property type="entry name" value="Anthranilate synthase"/>
    <property type="match status" value="1"/>
</dbReference>
<keyword evidence="6" id="KW-1185">Reference proteome</keyword>
<evidence type="ECO:0000256" key="1">
    <source>
        <dbReference type="ARBA" id="ARBA00013139"/>
    </source>
</evidence>
<dbReference type="GO" id="GO:0000162">
    <property type="term" value="P:L-tryptophan biosynthetic process"/>
    <property type="evidence" value="ECO:0007669"/>
    <property type="project" value="TreeGrafter"/>
</dbReference>
<dbReference type="NCBIfam" id="TIGR00553">
    <property type="entry name" value="pabB"/>
    <property type="match status" value="1"/>
</dbReference>
<comment type="caution">
    <text evidence="5">The sequence shown here is derived from an EMBL/GenBank/DDBJ whole genome shotgun (WGS) entry which is preliminary data.</text>
</comment>
<dbReference type="Pfam" id="PF04715">
    <property type="entry name" value="Anth_synt_I_N"/>
    <property type="match status" value="1"/>
</dbReference>
<sequence length="448" mass="46700">MAIHPLGPLDSMHAACRLAGLPGFAFLDSAQRHPAQGRHSYLTGDPAGWFEVRDGIAHWRGEIMAGTDALSSLRRLLARGRGAGAGFAPFGGGAVGFIAYEAGRLFEKQPETGPRPVPDMVFGLYDWLIAVDHARGEAVLATGLLPDGPGGRADQVRDLLAGPAAFGPAPRLSWRAEVEAGVFRARVARVIAAILAGDLFQANIAQGFAADWPAGADPFALYAALRAANPGDFAAFLDFPGLAVASSSPERFVKVAGGQVEARPIKGTIARARGAAEDAAQARALAASVKDRAENVMIVDLLRNDLSRVCRPHSVAVPELCAIESYAGLHHMVSTVTGTLAPGRDALDLIAAAFPGGSITGAPKPEAMRLIAELEGRPRGLYCGSIGWLGFDGAADLNIAIRTLTVQNGTARFQTGGGITALSDPAREYEETLLKASRIFAASGGLSM</sequence>
<dbReference type="InterPro" id="IPR005802">
    <property type="entry name" value="ADC_synth_comp_1"/>
</dbReference>
<dbReference type="InterPro" id="IPR019999">
    <property type="entry name" value="Anth_synth_I-like"/>
</dbReference>
<keyword evidence="2" id="KW-0808">Transferase</keyword>
<evidence type="ECO:0000259" key="3">
    <source>
        <dbReference type="Pfam" id="PF00425"/>
    </source>
</evidence>
<evidence type="ECO:0000259" key="4">
    <source>
        <dbReference type="Pfam" id="PF04715"/>
    </source>
</evidence>
<dbReference type="Proteomes" id="UP000246077">
    <property type="component" value="Unassembled WGS sequence"/>
</dbReference>
<gene>
    <name evidence="5" type="primary">pabB</name>
    <name evidence="5" type="ORF">DKG75_16955</name>
</gene>
<dbReference type="RefSeq" id="WP_109922373.1">
    <property type="nucleotide sequence ID" value="NZ_QGLF01000005.1"/>
</dbReference>
<dbReference type="OrthoDB" id="9803598at2"/>
<dbReference type="Pfam" id="PF00425">
    <property type="entry name" value="Chorismate_bind"/>
    <property type="match status" value="1"/>
</dbReference>
<accession>A0A317DWG3</accession>
<evidence type="ECO:0000313" key="6">
    <source>
        <dbReference type="Proteomes" id="UP000246077"/>
    </source>
</evidence>
<dbReference type="SUPFAM" id="SSF56322">
    <property type="entry name" value="ADC synthase"/>
    <property type="match status" value="1"/>
</dbReference>
<proteinExistence type="predicted"/>
<name>A0A317DWG3_9PROT</name>
<dbReference type="GO" id="GO:0046820">
    <property type="term" value="F:4-amino-4-deoxychorismate synthase activity"/>
    <property type="evidence" value="ECO:0007669"/>
    <property type="project" value="UniProtKB-EC"/>
</dbReference>
<dbReference type="GO" id="GO:0009396">
    <property type="term" value="P:folic acid-containing compound biosynthetic process"/>
    <property type="evidence" value="ECO:0007669"/>
    <property type="project" value="InterPro"/>
</dbReference>
<feature type="domain" description="Anthranilate synthase component I N-terminal" evidence="4">
    <location>
        <begin position="13"/>
        <end position="137"/>
    </location>
</feature>
<feature type="domain" description="Chorismate-utilising enzyme C-terminal" evidence="3">
    <location>
        <begin position="183"/>
        <end position="435"/>
    </location>
</feature>